<feature type="compositionally biased region" description="Basic and acidic residues" evidence="3">
    <location>
        <begin position="369"/>
        <end position="379"/>
    </location>
</feature>
<feature type="compositionally biased region" description="Basic and acidic residues" evidence="3">
    <location>
        <begin position="257"/>
        <end position="267"/>
    </location>
</feature>
<dbReference type="EMBL" id="HBNS01013171">
    <property type="protein sequence ID" value="CAE4599059.1"/>
    <property type="molecule type" value="Transcribed_RNA"/>
</dbReference>
<name>A0A7S4QZT9_9STRA</name>
<dbReference type="GO" id="GO:0006261">
    <property type="term" value="P:DNA-templated DNA replication"/>
    <property type="evidence" value="ECO:0007669"/>
    <property type="project" value="TreeGrafter"/>
</dbReference>
<dbReference type="InterPro" id="IPR019140">
    <property type="entry name" value="MCM_complex-bd"/>
</dbReference>
<reference evidence="4" key="1">
    <citation type="submission" date="2021-01" db="EMBL/GenBank/DDBJ databases">
        <authorList>
            <person name="Corre E."/>
            <person name="Pelletier E."/>
            <person name="Niang G."/>
            <person name="Scheremetjew M."/>
            <person name="Finn R."/>
            <person name="Kale V."/>
            <person name="Holt S."/>
            <person name="Cochrane G."/>
            <person name="Meng A."/>
            <person name="Brown T."/>
            <person name="Cohen L."/>
        </authorList>
    </citation>
    <scope>NUCLEOTIDE SEQUENCE</scope>
    <source>
        <strain evidence="4">GSO104</strain>
    </source>
</reference>
<feature type="compositionally biased region" description="Low complexity" evidence="3">
    <location>
        <begin position="34"/>
        <end position="44"/>
    </location>
</feature>
<feature type="compositionally biased region" description="Basic and acidic residues" evidence="3">
    <location>
        <begin position="15"/>
        <end position="31"/>
    </location>
</feature>
<dbReference type="PANTHER" id="PTHR13489">
    <property type="entry name" value="MINI-CHROMOSOME MAINTENANCE COMPLEX-BINDING PROTEIN"/>
    <property type="match status" value="1"/>
</dbReference>
<dbReference type="AlphaFoldDB" id="A0A7S4QZT9"/>
<keyword evidence="2" id="KW-0539">Nucleus</keyword>
<evidence type="ECO:0000256" key="2">
    <source>
        <dbReference type="ARBA" id="ARBA00023242"/>
    </source>
</evidence>
<feature type="compositionally biased region" description="Polar residues" evidence="3">
    <location>
        <begin position="271"/>
        <end position="282"/>
    </location>
</feature>
<dbReference type="Pfam" id="PF09739">
    <property type="entry name" value="MCM_bind"/>
    <property type="match status" value="1"/>
</dbReference>
<organism evidence="4">
    <name type="scientific">Ditylum brightwellii</name>
    <dbReference type="NCBI Taxonomy" id="49249"/>
    <lineage>
        <taxon>Eukaryota</taxon>
        <taxon>Sar</taxon>
        <taxon>Stramenopiles</taxon>
        <taxon>Ochrophyta</taxon>
        <taxon>Bacillariophyta</taxon>
        <taxon>Mediophyceae</taxon>
        <taxon>Lithodesmiophycidae</taxon>
        <taxon>Lithodesmiales</taxon>
        <taxon>Lithodesmiaceae</taxon>
        <taxon>Ditylum</taxon>
    </lineage>
</organism>
<feature type="region of interest" description="Disordered" evidence="3">
    <location>
        <begin position="367"/>
        <end position="393"/>
    </location>
</feature>
<feature type="region of interest" description="Disordered" evidence="3">
    <location>
        <begin position="1"/>
        <end position="44"/>
    </location>
</feature>
<evidence type="ECO:0000313" key="4">
    <source>
        <dbReference type="EMBL" id="CAE4599059.1"/>
    </source>
</evidence>
<dbReference type="GO" id="GO:0005634">
    <property type="term" value="C:nucleus"/>
    <property type="evidence" value="ECO:0007669"/>
    <property type="project" value="UniProtKB-SubCell"/>
</dbReference>
<dbReference type="GO" id="GO:0003682">
    <property type="term" value="F:chromatin binding"/>
    <property type="evidence" value="ECO:0007669"/>
    <property type="project" value="TreeGrafter"/>
</dbReference>
<gene>
    <name evidence="4" type="ORF">DBRI00130_LOCUS10629</name>
</gene>
<evidence type="ECO:0000256" key="3">
    <source>
        <dbReference type="SAM" id="MobiDB-lite"/>
    </source>
</evidence>
<comment type="subcellular location">
    <subcellularLocation>
        <location evidence="1">Nucleus</location>
    </subcellularLocation>
</comment>
<sequence length="452" mass="51436">MTAAPQSTHPSPNDGNHKDENNGSITEKNDEQDMNTTNSDNTDLTTLLSSISSKIMGRASTATVSENADVSQADIDKLAMFVDMEAHQKHIPYLNREFLDNPTTTSNNIENSKNNDPPIVRYIGMVQDILDPEYYVSNVDGKSTKYRDYYHDCNNDDDTLQGGQGGFQEEMDVSHNLDERQPLTVVPLPFASDWFNKGIIPLDTAYGSINDANKLKEREEEKSKHVCKKRDRDDDDEIPPPLNEQAEGQAPASTTNTKEEEVVETSRKQQRSIAATDNTPHTSEVVKDGTFANSNHSDWWPKGYMKSDVHQCPILAKVYYNDDEQTKEERIQQQQTKQQHHRQRRLRLNDVVELIGVVSMDPMDADFTEQEKQKRKQDQQEQSSSGNGVTNFENWWNDTQQQDLLLDDDRLVLPPPSLLPRFHVLCYKVLDLDSLSFKFAHSNSNGTKTKKK</sequence>
<dbReference type="PANTHER" id="PTHR13489:SF0">
    <property type="entry name" value="MINI-CHROMOSOME MAINTENANCE COMPLEX-BINDING PROTEIN"/>
    <property type="match status" value="1"/>
</dbReference>
<proteinExistence type="predicted"/>
<evidence type="ECO:0000256" key="1">
    <source>
        <dbReference type="ARBA" id="ARBA00004123"/>
    </source>
</evidence>
<accession>A0A7S4QZT9</accession>
<protein>
    <submittedName>
        <fullName evidence="4">Uncharacterized protein</fullName>
    </submittedName>
</protein>
<feature type="region of interest" description="Disordered" evidence="3">
    <location>
        <begin position="216"/>
        <end position="293"/>
    </location>
</feature>
<feature type="compositionally biased region" description="Polar residues" evidence="3">
    <location>
        <begin position="1"/>
        <end position="14"/>
    </location>
</feature>